<feature type="chain" id="PRO_5016295460" description="Mannosyl-oligosaccharide glucosidase" evidence="13">
    <location>
        <begin position="19"/>
        <end position="807"/>
    </location>
</feature>
<comment type="similarity">
    <text evidence="2 12">Belongs to the glycosyl hydrolase 63 family.</text>
</comment>
<proteinExistence type="inferred from homology"/>
<keyword evidence="5 12" id="KW-0256">Endoplasmic reticulum</keyword>
<keyword evidence="8" id="KW-0472">Membrane</keyword>
<keyword evidence="17" id="KW-1185">Reference proteome</keyword>
<comment type="catalytic activity">
    <reaction evidence="12">
        <text>N(4)-(alpha-D-Glc-(1-&gt;2)-alpha-D-Glc-(1-&gt;3)-alpha-D-Glc-(1-&gt;3)-alpha-D-Man-(1-&gt;2)-alpha-D-Man-(1-&gt;2)-alpha-D-Man-(1-&gt;3)-[alpha-D-Man-(1-&gt;2)-alpha-D-Man-(1-&gt;3)-[alpha-D-Man-(1-&gt;2)-alpha-D-Man-(1-&gt;6)]-alpha-D-Man-(1-&gt;6)]-beta-D-Man-(1-&gt;4)-beta-D-GlcNAc-(1-&gt;4)-beta-D-GlcNAc)-L-asparaginyl-[protein] + H2O = N(4)-(alpha-D-Glc-(1-&gt;3)-alpha-D-Glc-(1-&gt;3)-alpha-D-Man-(1-&gt;2)-alpha-D-Man-(1-&gt;2)-alpha-D-Man-(1-&gt;3)-[alpha-D-Man-(1-&gt;2)-alpha-D-Man-(1-&gt;3)-[alpha-D-Man-(1-&gt;2)-alpha-D-Man-(1-&gt;6)]-alpha-D-Man-(1-&gt;6)]-beta-D-Man-(1-&gt;4)-beta-D-GlcNAc-(1-&gt;4)-beta-D-GlcNAc)-L-asparaginyl-[protein] + beta-D-glucose</text>
        <dbReference type="Rhea" id="RHEA:55988"/>
        <dbReference type="Rhea" id="RHEA-COMP:12806"/>
        <dbReference type="Rhea" id="RHEA-COMP:14355"/>
        <dbReference type="ChEBI" id="CHEBI:15377"/>
        <dbReference type="ChEBI" id="CHEBI:15903"/>
        <dbReference type="ChEBI" id="CHEBI:59082"/>
        <dbReference type="ChEBI" id="CHEBI:132537"/>
        <dbReference type="EC" id="3.2.1.106"/>
    </reaction>
</comment>
<evidence type="ECO:0000256" key="13">
    <source>
        <dbReference type="SAM" id="SignalP"/>
    </source>
</evidence>
<keyword evidence="4 12" id="KW-0378">Hydrolase</keyword>
<dbReference type="SUPFAM" id="SSF48208">
    <property type="entry name" value="Six-hairpin glycosidases"/>
    <property type="match status" value="1"/>
</dbReference>
<dbReference type="PANTHER" id="PTHR10412">
    <property type="entry name" value="MANNOSYL-OLIGOSACCHARIDE GLUCOSIDASE"/>
    <property type="match status" value="1"/>
</dbReference>
<dbReference type="GO" id="GO:0004573">
    <property type="term" value="F:Glc3Man9GlcNAc2 oligosaccharide glucosidase activity"/>
    <property type="evidence" value="ECO:0007669"/>
    <property type="project" value="UniProtKB-UniRule"/>
</dbReference>
<keyword evidence="3" id="KW-0812">Transmembrane</keyword>
<organism evidence="16 17">
    <name type="scientific">Rhizophagus clarus</name>
    <dbReference type="NCBI Taxonomy" id="94130"/>
    <lineage>
        <taxon>Eukaryota</taxon>
        <taxon>Fungi</taxon>
        <taxon>Fungi incertae sedis</taxon>
        <taxon>Mucoromycota</taxon>
        <taxon>Glomeromycotina</taxon>
        <taxon>Glomeromycetes</taxon>
        <taxon>Glomerales</taxon>
        <taxon>Glomeraceae</taxon>
        <taxon>Rhizophagus</taxon>
    </lineage>
</organism>
<dbReference type="Proteomes" id="UP000247702">
    <property type="component" value="Unassembled WGS sequence"/>
</dbReference>
<dbReference type="InterPro" id="IPR038518">
    <property type="entry name" value="Glyco_hydro_63N_sf"/>
</dbReference>
<feature type="domain" description="Glycosyl hydrolase family 63 C-terminal" evidence="14">
    <location>
        <begin position="301"/>
        <end position="805"/>
    </location>
</feature>
<evidence type="ECO:0000259" key="14">
    <source>
        <dbReference type="Pfam" id="PF03200"/>
    </source>
</evidence>
<sequence>MFIFYLICILLFVQNSLTEYNDYQKTSIMAASNESLLWGTYRPNLYFGVRPRLPESLLTGLIWFGIENISSFDQIRHACDQGDELDEYSFKKHDGRNFAIQTLSDSENNIKLKTEFLKNSEGGHGGEWAVRISGTPINENEPSETSFLYYFGLEGDGSIELVNPLNKMGLDNPVELEGETPDLGQFSIILKDDPNNKVSSNVPPGTSPLTDLSKIQYWGHLVPDGDVWRARELLQNQLITKYQKIVNDPQAKSLPPPQYLFTLNNEVKKDSNFFIFQKMVKGSFQFDIFFQSKSSPIHLDSESLTSGLKSKSQEFDQRFEKTFGLREKGFDDGQIYFAQTIMSNLIGGIGYFYGSSIVDRSFTDSDEDEEEFWTKYRKAAPELTPPKALFTATPSRPFFPRGFYWDEGFHQLLIGKWDNDLSLDIIRHWVSLIDNDGWVAREQILGEEARSKVPEEFQIQYPHYANPPTLLMAIKSFILRVDNMDNKNIPYTDDIGELIFSDHILSTTDPTIISSRYISDKGLANDFLKKIYPKLKLNYKWFRRTQWGEIKEWGRRARSREAYRWRGRTPGHTLTSGLDDYPRPTPPHPAELHVDLMCWVGFMARSLKEIAERLEEEDDFDDYAKEYKNIVANLNDLHWSEEHNAFCDLSVDEDEESIFVCHKGYLSLLPMVLELLPNDSPKLGAILDMIYNPNELWSKYGLRSLSKSDKFFHTGEDYWRGNVWINVNYLVLSSLYKNYAVIESPYKKKAKTIYKELRNNIIENVYKEFVRTGYVWEQYSENTGAGLRSHPFTGWTSTVTLIMAEEY</sequence>
<comment type="function">
    <text evidence="12">Cleaves the distal alpha 1,2-linked glucose residue from the Glc(3)Man(9)GlcNAc(2) oligosaccharide precursor.</text>
</comment>
<evidence type="ECO:0000256" key="8">
    <source>
        <dbReference type="ARBA" id="ARBA00023136"/>
    </source>
</evidence>
<dbReference type="GO" id="GO:0006487">
    <property type="term" value="P:protein N-linked glycosylation"/>
    <property type="evidence" value="ECO:0007669"/>
    <property type="project" value="UniProtKB-UniRule"/>
</dbReference>
<evidence type="ECO:0000256" key="2">
    <source>
        <dbReference type="ARBA" id="ARBA00010833"/>
    </source>
</evidence>
<evidence type="ECO:0000256" key="7">
    <source>
        <dbReference type="ARBA" id="ARBA00022989"/>
    </source>
</evidence>
<dbReference type="GO" id="GO:0005789">
    <property type="term" value="C:endoplasmic reticulum membrane"/>
    <property type="evidence" value="ECO:0007669"/>
    <property type="project" value="UniProtKB-SubCell"/>
</dbReference>
<evidence type="ECO:0000256" key="10">
    <source>
        <dbReference type="ARBA" id="ARBA00023295"/>
    </source>
</evidence>
<dbReference type="AlphaFoldDB" id="A0A2Z6S6J0"/>
<evidence type="ECO:0000256" key="4">
    <source>
        <dbReference type="ARBA" id="ARBA00022801"/>
    </source>
</evidence>
<keyword evidence="7" id="KW-1133">Transmembrane helix</keyword>
<evidence type="ECO:0000256" key="1">
    <source>
        <dbReference type="ARBA" id="ARBA00004648"/>
    </source>
</evidence>
<accession>A0A2Z6S6J0</accession>
<dbReference type="InterPro" id="IPR031335">
    <property type="entry name" value="Glyco_hydro_63_C"/>
</dbReference>
<evidence type="ECO:0000259" key="15">
    <source>
        <dbReference type="Pfam" id="PF16923"/>
    </source>
</evidence>
<evidence type="ECO:0000256" key="9">
    <source>
        <dbReference type="ARBA" id="ARBA00023180"/>
    </source>
</evidence>
<evidence type="ECO:0000256" key="3">
    <source>
        <dbReference type="ARBA" id="ARBA00022692"/>
    </source>
</evidence>
<dbReference type="EC" id="3.2.1.106" evidence="11 12"/>
<dbReference type="PANTHER" id="PTHR10412:SF11">
    <property type="entry name" value="MANNOSYL-OLIGOSACCHARIDE GLUCOSIDASE"/>
    <property type="match status" value="1"/>
</dbReference>
<dbReference type="Gene3D" id="2.70.98.110">
    <property type="entry name" value="Glycosyl hydrolase family 63, N-terminal domain"/>
    <property type="match status" value="1"/>
</dbReference>
<comment type="subcellular location">
    <subcellularLocation>
        <location evidence="1 12">Endoplasmic reticulum membrane</location>
        <topology evidence="1 12">Single-pass type II membrane protein</topology>
    </subcellularLocation>
</comment>
<name>A0A2Z6S6J0_9GLOM</name>
<keyword evidence="9" id="KW-0325">Glycoprotein</keyword>
<feature type="signal peptide" evidence="13">
    <location>
        <begin position="1"/>
        <end position="18"/>
    </location>
</feature>
<keyword evidence="13" id="KW-0732">Signal</keyword>
<comment type="caution">
    <text evidence="16">The sequence shown here is derived from an EMBL/GenBank/DDBJ whole genome shotgun (WGS) entry which is preliminary data.</text>
</comment>
<keyword evidence="10 12" id="KW-0326">Glycosidase</keyword>
<evidence type="ECO:0000256" key="5">
    <source>
        <dbReference type="ARBA" id="ARBA00022824"/>
    </source>
</evidence>
<evidence type="ECO:0000256" key="12">
    <source>
        <dbReference type="RuleBase" id="RU368089"/>
    </source>
</evidence>
<dbReference type="EMBL" id="BEXD01004072">
    <property type="protein sequence ID" value="GBC06415.1"/>
    <property type="molecule type" value="Genomic_DNA"/>
</dbReference>
<dbReference type="STRING" id="94130.A0A2Z6S6J0"/>
<dbReference type="InterPro" id="IPR008928">
    <property type="entry name" value="6-hairpin_glycosidase_sf"/>
</dbReference>
<dbReference type="InterPro" id="IPR031631">
    <property type="entry name" value="Glyco_hydro_63N"/>
</dbReference>
<evidence type="ECO:0000256" key="11">
    <source>
        <dbReference type="ARBA" id="ARBA00038888"/>
    </source>
</evidence>
<dbReference type="Pfam" id="PF03200">
    <property type="entry name" value="Glyco_hydro_63"/>
    <property type="match status" value="1"/>
</dbReference>
<evidence type="ECO:0000313" key="16">
    <source>
        <dbReference type="EMBL" id="GBC06415.1"/>
    </source>
</evidence>
<evidence type="ECO:0000256" key="6">
    <source>
        <dbReference type="ARBA" id="ARBA00022968"/>
    </source>
</evidence>
<protein>
    <recommendedName>
        <fullName evidence="11 12">Mannosyl-oligosaccharide glucosidase</fullName>
        <ecNumber evidence="11 12">3.2.1.106</ecNumber>
    </recommendedName>
</protein>
<feature type="domain" description="Glycosyl hydrolase family 63 N-terminal" evidence="15">
    <location>
        <begin position="35"/>
        <end position="258"/>
    </location>
</feature>
<dbReference type="Gene3D" id="1.50.10.10">
    <property type="match status" value="1"/>
</dbReference>
<gene>
    <name evidence="16" type="ORF">RclHR1_06810004</name>
</gene>
<keyword evidence="6" id="KW-0735">Signal-anchor</keyword>
<dbReference type="GO" id="GO:0009311">
    <property type="term" value="P:oligosaccharide metabolic process"/>
    <property type="evidence" value="ECO:0007669"/>
    <property type="project" value="UniProtKB-UniRule"/>
</dbReference>
<evidence type="ECO:0000313" key="17">
    <source>
        <dbReference type="Proteomes" id="UP000247702"/>
    </source>
</evidence>
<reference evidence="16 17" key="1">
    <citation type="submission" date="2017-11" db="EMBL/GenBank/DDBJ databases">
        <title>The genome of Rhizophagus clarus HR1 reveals common genetic basis of auxotrophy among arbuscular mycorrhizal fungi.</title>
        <authorList>
            <person name="Kobayashi Y."/>
        </authorList>
    </citation>
    <scope>NUCLEOTIDE SEQUENCE [LARGE SCALE GENOMIC DNA]</scope>
    <source>
        <strain evidence="16 17">HR1</strain>
    </source>
</reference>
<dbReference type="InterPro" id="IPR012341">
    <property type="entry name" value="6hp_glycosidase-like_sf"/>
</dbReference>
<dbReference type="InterPro" id="IPR004888">
    <property type="entry name" value="Glycoside_hydrolase_63"/>
</dbReference>
<dbReference type="Pfam" id="PF16923">
    <property type="entry name" value="Glyco_hydro_63N"/>
    <property type="match status" value="1"/>
</dbReference>